<gene>
    <name evidence="12" type="ORF">B0J11DRAFT_537286</name>
</gene>
<dbReference type="EMBL" id="JAGMWT010000013">
    <property type="protein sequence ID" value="KAH7118012.1"/>
    <property type="molecule type" value="Genomic_DNA"/>
</dbReference>
<dbReference type="PROSITE" id="PS50192">
    <property type="entry name" value="T_SNARE"/>
    <property type="match status" value="1"/>
</dbReference>
<evidence type="ECO:0000256" key="4">
    <source>
        <dbReference type="ARBA" id="ARBA00022927"/>
    </source>
</evidence>
<evidence type="ECO:0000256" key="3">
    <source>
        <dbReference type="ARBA" id="ARBA00022692"/>
    </source>
</evidence>
<dbReference type="CDD" id="cd15853">
    <property type="entry name" value="SNARE_Bet1"/>
    <property type="match status" value="1"/>
</dbReference>
<accession>A0A9P9DFF2</accession>
<keyword evidence="7 10" id="KW-0472">Membrane</keyword>
<feature type="compositionally biased region" description="Polar residues" evidence="9">
    <location>
        <begin position="11"/>
        <end position="21"/>
    </location>
</feature>
<dbReference type="SUPFAM" id="SSF58038">
    <property type="entry name" value="SNARE fusion complex"/>
    <property type="match status" value="1"/>
</dbReference>
<evidence type="ECO:0000256" key="8">
    <source>
        <dbReference type="ARBA" id="ARBA00046280"/>
    </source>
</evidence>
<evidence type="ECO:0000256" key="5">
    <source>
        <dbReference type="ARBA" id="ARBA00022989"/>
    </source>
</evidence>
<evidence type="ECO:0000256" key="6">
    <source>
        <dbReference type="ARBA" id="ARBA00023034"/>
    </source>
</evidence>
<dbReference type="Gene3D" id="1.20.5.110">
    <property type="match status" value="1"/>
</dbReference>
<reference evidence="12" key="1">
    <citation type="journal article" date="2021" name="Nat. Commun.">
        <title>Genetic determinants of endophytism in the Arabidopsis root mycobiome.</title>
        <authorList>
            <person name="Mesny F."/>
            <person name="Miyauchi S."/>
            <person name="Thiergart T."/>
            <person name="Pickel B."/>
            <person name="Atanasova L."/>
            <person name="Karlsson M."/>
            <person name="Huettel B."/>
            <person name="Barry K.W."/>
            <person name="Haridas S."/>
            <person name="Chen C."/>
            <person name="Bauer D."/>
            <person name="Andreopoulos W."/>
            <person name="Pangilinan J."/>
            <person name="LaButti K."/>
            <person name="Riley R."/>
            <person name="Lipzen A."/>
            <person name="Clum A."/>
            <person name="Drula E."/>
            <person name="Henrissat B."/>
            <person name="Kohler A."/>
            <person name="Grigoriev I.V."/>
            <person name="Martin F.M."/>
            <person name="Hacquard S."/>
        </authorList>
    </citation>
    <scope>NUCLEOTIDE SEQUENCE</scope>
    <source>
        <strain evidence="12">MPI-CAGE-CH-0243</strain>
    </source>
</reference>
<evidence type="ECO:0000313" key="12">
    <source>
        <dbReference type="EMBL" id="KAH7118012.1"/>
    </source>
</evidence>
<keyword evidence="6" id="KW-0333">Golgi apparatus</keyword>
<evidence type="ECO:0000256" key="2">
    <source>
        <dbReference type="ARBA" id="ARBA00022448"/>
    </source>
</evidence>
<dbReference type="GO" id="GO:0000139">
    <property type="term" value="C:Golgi membrane"/>
    <property type="evidence" value="ECO:0007669"/>
    <property type="project" value="UniProtKB-SubCell"/>
</dbReference>
<keyword evidence="5 10" id="KW-1133">Transmembrane helix</keyword>
<evidence type="ECO:0000256" key="9">
    <source>
        <dbReference type="SAM" id="MobiDB-lite"/>
    </source>
</evidence>
<evidence type="ECO:0000256" key="1">
    <source>
        <dbReference type="ARBA" id="ARBA00004394"/>
    </source>
</evidence>
<keyword evidence="13" id="KW-1185">Reference proteome</keyword>
<dbReference type="AlphaFoldDB" id="A0A9P9DFF2"/>
<proteinExistence type="predicted"/>
<comment type="subcellular location">
    <subcellularLocation>
        <location evidence="8">Endomembrane system</location>
        <topology evidence="8">Single-pass type IV membrane protein</topology>
    </subcellularLocation>
    <subcellularLocation>
        <location evidence="1">Golgi apparatus membrane</location>
    </subcellularLocation>
</comment>
<sequence length="187" mass="20501">MSNRFGRDTSRNSLFSNYDATSQRSTSPSKNKSSRPSSGYGYGYTPPASTDPYNGSASNGQGQGAFSAYPSASAQSAGTFRTATPNSKGQYSASVLDELESQNDEQMGALTGKVRDLKNLTNLIGAEIRDSSALAEKMNDQFENSRLKIKGTMTRMLRMAEKTGVGWKVWLGFFAAVIFLFWYVWLF</sequence>
<keyword evidence="3 10" id="KW-0812">Transmembrane</keyword>
<dbReference type="InterPro" id="IPR000727">
    <property type="entry name" value="T_SNARE_dom"/>
</dbReference>
<evidence type="ECO:0000256" key="7">
    <source>
        <dbReference type="ARBA" id="ARBA00023136"/>
    </source>
</evidence>
<feature type="compositionally biased region" description="Basic and acidic residues" evidence="9">
    <location>
        <begin position="1"/>
        <end position="10"/>
    </location>
</feature>
<organism evidence="12 13">
    <name type="scientific">Dendryphion nanum</name>
    <dbReference type="NCBI Taxonomy" id="256645"/>
    <lineage>
        <taxon>Eukaryota</taxon>
        <taxon>Fungi</taxon>
        <taxon>Dikarya</taxon>
        <taxon>Ascomycota</taxon>
        <taxon>Pezizomycotina</taxon>
        <taxon>Dothideomycetes</taxon>
        <taxon>Pleosporomycetidae</taxon>
        <taxon>Pleosporales</taxon>
        <taxon>Torulaceae</taxon>
        <taxon>Dendryphion</taxon>
    </lineage>
</organism>
<evidence type="ECO:0000259" key="11">
    <source>
        <dbReference type="PROSITE" id="PS50192"/>
    </source>
</evidence>
<keyword evidence="4" id="KW-0653">Protein transport</keyword>
<dbReference type="OrthoDB" id="261831at2759"/>
<comment type="caution">
    <text evidence="12">The sequence shown here is derived from an EMBL/GenBank/DDBJ whole genome shotgun (WGS) entry which is preliminary data.</text>
</comment>
<feature type="compositionally biased region" description="Low complexity" evidence="9">
    <location>
        <begin position="22"/>
        <end position="48"/>
    </location>
</feature>
<evidence type="ECO:0000256" key="10">
    <source>
        <dbReference type="SAM" id="Phobius"/>
    </source>
</evidence>
<feature type="transmembrane region" description="Helical" evidence="10">
    <location>
        <begin position="165"/>
        <end position="185"/>
    </location>
</feature>
<feature type="compositionally biased region" description="Polar residues" evidence="9">
    <location>
        <begin position="51"/>
        <end position="60"/>
    </location>
</feature>
<evidence type="ECO:0000313" key="13">
    <source>
        <dbReference type="Proteomes" id="UP000700596"/>
    </source>
</evidence>
<name>A0A9P9DFF2_9PLEO</name>
<keyword evidence="2" id="KW-0813">Transport</keyword>
<dbReference type="PANTHER" id="PTHR12791">
    <property type="entry name" value="GOLGI SNARE BET1-RELATED"/>
    <property type="match status" value="1"/>
</dbReference>
<dbReference type="InterPro" id="IPR039899">
    <property type="entry name" value="BET1_SNARE"/>
</dbReference>
<protein>
    <recommendedName>
        <fullName evidence="11">t-SNARE coiled-coil homology domain-containing protein</fullName>
    </recommendedName>
</protein>
<dbReference type="Proteomes" id="UP000700596">
    <property type="component" value="Unassembled WGS sequence"/>
</dbReference>
<feature type="domain" description="T-SNARE coiled-coil homology" evidence="11">
    <location>
        <begin position="97"/>
        <end position="159"/>
    </location>
</feature>
<dbReference type="GO" id="GO:0015031">
    <property type="term" value="P:protein transport"/>
    <property type="evidence" value="ECO:0007669"/>
    <property type="project" value="UniProtKB-KW"/>
</dbReference>
<feature type="region of interest" description="Disordered" evidence="9">
    <location>
        <begin position="1"/>
        <end position="70"/>
    </location>
</feature>